<evidence type="ECO:0000313" key="2">
    <source>
        <dbReference type="Proteomes" id="UP000012589"/>
    </source>
</evidence>
<dbReference type="HOGENOM" id="CLU_070769_0_0_9"/>
<reference evidence="1 2" key="1">
    <citation type="journal article" date="2014" name="Genome Announc.">
        <title>Draft genome sequences of the altered schaedler flora, a defined bacterial community from gnotobiotic mice.</title>
        <authorList>
            <person name="Wannemuehler M.J."/>
            <person name="Overstreet A.M."/>
            <person name="Ward D.V."/>
            <person name="Phillips G.J."/>
        </authorList>
    </citation>
    <scope>NUCLEOTIDE SEQUENCE [LARGE SCALE GENOMIC DNA]</scope>
    <source>
        <strain evidence="1 2">ASF492</strain>
    </source>
</reference>
<protein>
    <recommendedName>
        <fullName evidence="3">Class I SAM-dependent methyltransferase</fullName>
    </recommendedName>
</protein>
<dbReference type="Gene3D" id="3.40.50.150">
    <property type="entry name" value="Vaccinia Virus protein VP39"/>
    <property type="match status" value="1"/>
</dbReference>
<organism evidence="1 2">
    <name type="scientific">Eubacterium plexicaudatum ASF492</name>
    <dbReference type="NCBI Taxonomy" id="1235802"/>
    <lineage>
        <taxon>Bacteria</taxon>
        <taxon>Bacillati</taxon>
        <taxon>Bacillota</taxon>
        <taxon>Clostridia</taxon>
        <taxon>Eubacteriales</taxon>
        <taxon>Eubacteriaceae</taxon>
        <taxon>Eubacterium</taxon>
    </lineage>
</organism>
<gene>
    <name evidence="1" type="ORF">C823_01229</name>
</gene>
<dbReference type="Gene3D" id="3.40.50.720">
    <property type="entry name" value="NAD(P)-binding Rossmann-like Domain"/>
    <property type="match status" value="1"/>
</dbReference>
<evidence type="ECO:0000313" key="1">
    <source>
        <dbReference type="EMBL" id="EMZ33948.1"/>
    </source>
</evidence>
<dbReference type="Pfam" id="PF13578">
    <property type="entry name" value="Methyltransf_24"/>
    <property type="match status" value="1"/>
</dbReference>
<dbReference type="PATRIC" id="fig|1235802.3.peg.1314"/>
<dbReference type="EMBL" id="AQFT01000038">
    <property type="protein sequence ID" value="EMZ33948.1"/>
    <property type="molecule type" value="Genomic_DNA"/>
</dbReference>
<dbReference type="STRING" id="1235802.C823_01229"/>
<dbReference type="InterPro" id="IPR029063">
    <property type="entry name" value="SAM-dependent_MTases_sf"/>
</dbReference>
<evidence type="ECO:0008006" key="3">
    <source>
        <dbReference type="Google" id="ProtNLM"/>
    </source>
</evidence>
<comment type="caution">
    <text evidence="1">The sequence shown here is derived from an EMBL/GenBank/DDBJ whole genome shotgun (WGS) entry which is preliminary data.</text>
</comment>
<dbReference type="Proteomes" id="UP000012589">
    <property type="component" value="Unassembled WGS sequence"/>
</dbReference>
<name>N2B615_9FIRM</name>
<sequence>MNKVVIYGCGKIGKLAYEYCKNRYDILFFVDKNAEIIKEYDAVPVYLPRKLKEYSDIKIIIAVFQYEEVLTDIRCMGITNKNIELLKLSFEPVLSKVVEEALDKRTINLGDWLEKNKNLYCREITFIPGGSHILDYMFLKLIAIKSGSKEYLEVGTYIGESINILTDCCEKLYSVTLPIEKAMKQFKPSWRTNFIGKLATNENIVSYYTDSRQFDFSKHADTVDLYFIDGDHSYEGVYNDTKNIFMNKKEDAIVVWHDFKYTNAEYKTPVIHAVYDVLEDAFEHVYVTDNNACGIYIPPNRMDEFGFIMHECKYNESASLYTYDVTLNCQHLSLKNEL</sequence>
<dbReference type="eggNOG" id="ENOG5033T0T">
    <property type="taxonomic scope" value="Bacteria"/>
</dbReference>
<dbReference type="AlphaFoldDB" id="N2B615"/>
<accession>N2B615</accession>
<keyword evidence="2" id="KW-1185">Reference proteome</keyword>
<proteinExistence type="predicted"/>